<organism evidence="1 2">
    <name type="scientific">Elysia marginata</name>
    <dbReference type="NCBI Taxonomy" id="1093978"/>
    <lineage>
        <taxon>Eukaryota</taxon>
        <taxon>Metazoa</taxon>
        <taxon>Spiralia</taxon>
        <taxon>Lophotrochozoa</taxon>
        <taxon>Mollusca</taxon>
        <taxon>Gastropoda</taxon>
        <taxon>Heterobranchia</taxon>
        <taxon>Euthyneura</taxon>
        <taxon>Panpulmonata</taxon>
        <taxon>Sacoglossa</taxon>
        <taxon>Placobranchoidea</taxon>
        <taxon>Plakobranchidae</taxon>
        <taxon>Elysia</taxon>
    </lineage>
</organism>
<dbReference type="EMBL" id="BMAT01011344">
    <property type="protein sequence ID" value="GFR70926.1"/>
    <property type="molecule type" value="Genomic_DNA"/>
</dbReference>
<evidence type="ECO:0000313" key="2">
    <source>
        <dbReference type="Proteomes" id="UP000762676"/>
    </source>
</evidence>
<evidence type="ECO:0000313" key="1">
    <source>
        <dbReference type="EMBL" id="GFR70926.1"/>
    </source>
</evidence>
<proteinExistence type="predicted"/>
<protein>
    <submittedName>
        <fullName evidence="1">Uncharacterized protein</fullName>
    </submittedName>
</protein>
<gene>
    <name evidence="1" type="ORF">ElyMa_005665500</name>
</gene>
<name>A0AAV4FEY5_9GAST</name>
<dbReference type="Proteomes" id="UP000762676">
    <property type="component" value="Unassembled WGS sequence"/>
</dbReference>
<sequence length="115" mass="13631">MRGILRIKWHDRVRNEEAWRRTGQTPVDEEIGMRRWLWIGHTLMKPHNNITRQALQWNPQGSRGRGRPRETWKRCVDREMSKMGKGWGQLGKLAQDRSGWHLLVRGLYPAKGEGH</sequence>
<reference evidence="1 2" key="1">
    <citation type="journal article" date="2021" name="Elife">
        <title>Chloroplast acquisition without the gene transfer in kleptoplastic sea slugs, Plakobranchus ocellatus.</title>
        <authorList>
            <person name="Maeda T."/>
            <person name="Takahashi S."/>
            <person name="Yoshida T."/>
            <person name="Shimamura S."/>
            <person name="Takaki Y."/>
            <person name="Nagai Y."/>
            <person name="Toyoda A."/>
            <person name="Suzuki Y."/>
            <person name="Arimoto A."/>
            <person name="Ishii H."/>
            <person name="Satoh N."/>
            <person name="Nishiyama T."/>
            <person name="Hasebe M."/>
            <person name="Maruyama T."/>
            <person name="Minagawa J."/>
            <person name="Obokata J."/>
            <person name="Shigenobu S."/>
        </authorList>
    </citation>
    <scope>NUCLEOTIDE SEQUENCE [LARGE SCALE GENOMIC DNA]</scope>
</reference>
<keyword evidence="2" id="KW-1185">Reference proteome</keyword>
<accession>A0AAV4FEY5</accession>
<dbReference type="AlphaFoldDB" id="A0AAV4FEY5"/>
<comment type="caution">
    <text evidence="1">The sequence shown here is derived from an EMBL/GenBank/DDBJ whole genome shotgun (WGS) entry which is preliminary data.</text>
</comment>